<reference evidence="2" key="1">
    <citation type="journal article" date="2017" name="BMC Genomics">
        <title>Gapless genome assembly of Colletotrichum higginsianum reveals chromosome structure and association of transposable elements with secondary metabolite gene clusters.</title>
        <authorList>
            <person name="Dallery J.-F."/>
            <person name="Lapalu N."/>
            <person name="Zampounis A."/>
            <person name="Pigne S."/>
            <person name="Luyten I."/>
            <person name="Amselem J."/>
            <person name="Wittenberg A.H.J."/>
            <person name="Zhou S."/>
            <person name="de Queiroz M.V."/>
            <person name="Robin G.P."/>
            <person name="Auger A."/>
            <person name="Hainaut M."/>
            <person name="Henrissat B."/>
            <person name="Kim K.-T."/>
            <person name="Lee Y.-H."/>
            <person name="Lespinet O."/>
            <person name="Schwartz D.C."/>
            <person name="Thon M.R."/>
            <person name="O'Connell R.J."/>
        </authorList>
    </citation>
    <scope>NUCLEOTIDE SEQUENCE [LARGE SCALE GENOMIC DNA]</scope>
    <source>
        <strain evidence="2">IMI 349063</strain>
    </source>
</reference>
<evidence type="ECO:0000313" key="2">
    <source>
        <dbReference type="Proteomes" id="UP000092177"/>
    </source>
</evidence>
<sequence>MYNRRCAQDASPESVSTFTYYLPTGAAPVEDMDGKVPGRSMIDDEHCRSRDLSLMQPPCPPSLHARTYAVSG</sequence>
<dbReference type="VEuPathDB" id="FungiDB:CH63R_10775"/>
<organism evidence="1 2">
    <name type="scientific">Colletotrichum higginsianum (strain IMI 349063)</name>
    <name type="common">Crucifer anthracnose fungus</name>
    <dbReference type="NCBI Taxonomy" id="759273"/>
    <lineage>
        <taxon>Eukaryota</taxon>
        <taxon>Fungi</taxon>
        <taxon>Dikarya</taxon>
        <taxon>Ascomycota</taxon>
        <taxon>Pezizomycotina</taxon>
        <taxon>Sordariomycetes</taxon>
        <taxon>Hypocreomycetidae</taxon>
        <taxon>Glomerellales</taxon>
        <taxon>Glomerellaceae</taxon>
        <taxon>Colletotrichum</taxon>
        <taxon>Colletotrichum destructivum species complex</taxon>
    </lineage>
</organism>
<name>A0A1B7Y3W1_COLHI</name>
<proteinExistence type="predicted"/>
<dbReference type="GeneID" id="28869856"/>
<dbReference type="RefSeq" id="XP_018155173.1">
    <property type="nucleotide sequence ID" value="XM_018305749.1"/>
</dbReference>
<protein>
    <submittedName>
        <fullName evidence="1">Uncharacterized protein</fullName>
    </submittedName>
</protein>
<dbReference type="Proteomes" id="UP000092177">
    <property type="component" value="Unassembled WGS sequence"/>
</dbReference>
<gene>
    <name evidence="1" type="ORF">CH63R_10775</name>
</gene>
<comment type="caution">
    <text evidence="1">The sequence shown here is derived from an EMBL/GenBank/DDBJ whole genome shotgun (WGS) entry which is preliminary data.</text>
</comment>
<dbReference type="AlphaFoldDB" id="A0A1B7Y3W1"/>
<keyword evidence="2" id="KW-1185">Reference proteome</keyword>
<dbReference type="EMBL" id="LTAN01000007">
    <property type="protein sequence ID" value="OBR06655.1"/>
    <property type="molecule type" value="Genomic_DNA"/>
</dbReference>
<accession>A0A1B7Y3W1</accession>
<evidence type="ECO:0000313" key="1">
    <source>
        <dbReference type="EMBL" id="OBR06655.1"/>
    </source>
</evidence>
<dbReference type="KEGG" id="chig:CH63R_10775"/>